<gene>
    <name evidence="1" type="ORF">ACFQ2O_01615</name>
</gene>
<proteinExistence type="predicted"/>
<evidence type="ECO:0008006" key="3">
    <source>
        <dbReference type="Google" id="ProtNLM"/>
    </source>
</evidence>
<accession>A0ABW3SJ73</accession>
<evidence type="ECO:0000313" key="1">
    <source>
        <dbReference type="EMBL" id="MFD1184884.1"/>
    </source>
</evidence>
<dbReference type="RefSeq" id="WP_377522380.1">
    <property type="nucleotide sequence ID" value="NZ_JBHTLD010000007.1"/>
</dbReference>
<organism evidence="1 2">
    <name type="scientific">Pontibacter rugosus</name>
    <dbReference type="NCBI Taxonomy" id="1745966"/>
    <lineage>
        <taxon>Bacteria</taxon>
        <taxon>Pseudomonadati</taxon>
        <taxon>Bacteroidota</taxon>
        <taxon>Cytophagia</taxon>
        <taxon>Cytophagales</taxon>
        <taxon>Hymenobacteraceae</taxon>
        <taxon>Pontibacter</taxon>
    </lineage>
</organism>
<comment type="caution">
    <text evidence="1">The sequence shown here is derived from an EMBL/GenBank/DDBJ whole genome shotgun (WGS) entry which is preliminary data.</text>
</comment>
<dbReference type="EMBL" id="JBHTLD010000007">
    <property type="protein sequence ID" value="MFD1184884.1"/>
    <property type="molecule type" value="Genomic_DNA"/>
</dbReference>
<dbReference type="Proteomes" id="UP001597094">
    <property type="component" value="Unassembled WGS sequence"/>
</dbReference>
<protein>
    <recommendedName>
        <fullName evidence="3">DUF2303 family protein</fullName>
    </recommendedName>
</protein>
<sequence length="246" mass="28215">MKNQEVNINVSGDTKELVIRHGDAEVLRYPKTVDIAGAITAPREYLQGKKDSYLEFGNLVYISSDSSLYVDRENKELVLLLNERSEFRDRVIGQLTVSEELELLQVNSDKRWSVQDLKRMLKQVRFMFADRDESLAIIAALEKFNATVTTSLTQHSSNRGDSHNAIERTVSGIEWRNFFTLNIPIFKGGEKKKFMVEIAVDATDANVRFFLDSPDLYDLQAQVLDQVFDEEVKYFREWGCSVVTIS</sequence>
<reference evidence="2" key="1">
    <citation type="journal article" date="2019" name="Int. J. Syst. Evol. Microbiol.">
        <title>The Global Catalogue of Microorganisms (GCM) 10K type strain sequencing project: providing services to taxonomists for standard genome sequencing and annotation.</title>
        <authorList>
            <consortium name="The Broad Institute Genomics Platform"/>
            <consortium name="The Broad Institute Genome Sequencing Center for Infectious Disease"/>
            <person name="Wu L."/>
            <person name="Ma J."/>
        </authorList>
    </citation>
    <scope>NUCLEOTIDE SEQUENCE [LARGE SCALE GENOMIC DNA]</scope>
    <source>
        <strain evidence="2">JCM 31319</strain>
    </source>
</reference>
<keyword evidence="2" id="KW-1185">Reference proteome</keyword>
<evidence type="ECO:0000313" key="2">
    <source>
        <dbReference type="Proteomes" id="UP001597094"/>
    </source>
</evidence>
<name>A0ABW3SJ73_9BACT</name>